<comment type="caution">
    <text evidence="1">The sequence shown here is derived from an EMBL/GenBank/DDBJ whole genome shotgun (WGS) entry which is preliminary data.</text>
</comment>
<name>A0ABP0HPN2_9DINO</name>
<gene>
    <name evidence="1" type="ORF">SCF082_LOCUS2948</name>
</gene>
<evidence type="ECO:0000313" key="1">
    <source>
        <dbReference type="EMBL" id="CAK8992100.1"/>
    </source>
</evidence>
<sequence>MPQFRLPNQRVAIVSICAYGETEPVRIIGTENHQVYAELHGYDLYQVTEKSQIKANLASQMDINDGRHKPFFWKVNVVRTKPALDEKTAGTLRTALFVGADIFLRPFCWFKTM</sequence>
<accession>A0ABP0HPN2</accession>
<dbReference type="Proteomes" id="UP001642464">
    <property type="component" value="Unassembled WGS sequence"/>
</dbReference>
<evidence type="ECO:0000313" key="2">
    <source>
        <dbReference type="Proteomes" id="UP001642464"/>
    </source>
</evidence>
<proteinExistence type="predicted"/>
<protein>
    <submittedName>
        <fullName evidence="1">6-mannosyltransferase MNN10</fullName>
    </submittedName>
</protein>
<reference evidence="1 2" key="1">
    <citation type="submission" date="2024-02" db="EMBL/GenBank/DDBJ databases">
        <authorList>
            <person name="Chen Y."/>
            <person name="Shah S."/>
            <person name="Dougan E. K."/>
            <person name="Thang M."/>
            <person name="Chan C."/>
        </authorList>
    </citation>
    <scope>NUCLEOTIDE SEQUENCE [LARGE SCALE GENOMIC DNA]</scope>
</reference>
<dbReference type="EMBL" id="CAXAMM010001470">
    <property type="protein sequence ID" value="CAK8992100.1"/>
    <property type="molecule type" value="Genomic_DNA"/>
</dbReference>
<organism evidence="1 2">
    <name type="scientific">Durusdinium trenchii</name>
    <dbReference type="NCBI Taxonomy" id="1381693"/>
    <lineage>
        <taxon>Eukaryota</taxon>
        <taxon>Sar</taxon>
        <taxon>Alveolata</taxon>
        <taxon>Dinophyceae</taxon>
        <taxon>Suessiales</taxon>
        <taxon>Symbiodiniaceae</taxon>
        <taxon>Durusdinium</taxon>
    </lineage>
</organism>
<keyword evidence="2" id="KW-1185">Reference proteome</keyword>